<evidence type="ECO:0000256" key="3">
    <source>
        <dbReference type="ARBA" id="ARBA00022448"/>
    </source>
</evidence>
<proteinExistence type="inferred from homology"/>
<keyword evidence="12" id="KW-1185">Reference proteome</keyword>
<name>U6H4X8_9EIME</name>
<accession>U6H4X8</accession>
<evidence type="ECO:0000313" key="12">
    <source>
        <dbReference type="Proteomes" id="UP000018201"/>
    </source>
</evidence>
<gene>
    <name evidence="11" type="ORF">EPH_0020320</name>
</gene>
<reference evidence="11" key="1">
    <citation type="submission" date="2013-10" db="EMBL/GenBank/DDBJ databases">
        <title>Genomic analysis of the causative agents of coccidiosis in chickens.</title>
        <authorList>
            <person name="Reid A.J."/>
            <person name="Blake D."/>
            <person name="Billington K."/>
            <person name="Browne H."/>
            <person name="Dunn M."/>
            <person name="Hung S."/>
            <person name="Kawahara F."/>
            <person name="Miranda-Saavedra D."/>
            <person name="Mourier T."/>
            <person name="Nagra H."/>
            <person name="Otto T.D."/>
            <person name="Rawlings N."/>
            <person name="Sanchez A."/>
            <person name="Sanders M."/>
            <person name="Subramaniam C."/>
            <person name="Tay Y."/>
            <person name="Dear P."/>
            <person name="Doerig C."/>
            <person name="Gruber A."/>
            <person name="Parkinson J."/>
            <person name="Shirley M."/>
            <person name="Wan K.L."/>
            <person name="Berriman M."/>
            <person name="Tomley F."/>
            <person name="Pain A."/>
        </authorList>
    </citation>
    <scope>NUCLEOTIDE SEQUENCE [LARGE SCALE GENOMIC DNA]</scope>
    <source>
        <strain evidence="11">Houghton</strain>
    </source>
</reference>
<dbReference type="OrthoDB" id="428293at2759"/>
<dbReference type="Gene3D" id="1.50.40.10">
    <property type="entry name" value="Mitochondrial carrier domain"/>
    <property type="match status" value="1"/>
</dbReference>
<dbReference type="VEuPathDB" id="ToxoDB:EPH_0020320"/>
<comment type="similarity">
    <text evidence="2 9">Belongs to the mitochondrial carrier (TC 2.A.29) family.</text>
</comment>
<evidence type="ECO:0000256" key="7">
    <source>
        <dbReference type="ARBA" id="ARBA00023136"/>
    </source>
</evidence>
<dbReference type="AlphaFoldDB" id="U6H4X8"/>
<feature type="compositionally biased region" description="Basic and acidic residues" evidence="10">
    <location>
        <begin position="32"/>
        <end position="45"/>
    </location>
</feature>
<feature type="repeat" description="Solcar" evidence="8">
    <location>
        <begin position="187"/>
        <end position="277"/>
    </location>
</feature>
<dbReference type="PANTHER" id="PTHR45683">
    <property type="entry name" value="MITOCHONDRIAL NICOTINAMIDE ADENINE DINUCLEOTIDE TRANSPORTER 1-RELATED-RELATED"/>
    <property type="match status" value="1"/>
</dbReference>
<evidence type="ECO:0000256" key="8">
    <source>
        <dbReference type="PROSITE-ProRule" id="PRU00282"/>
    </source>
</evidence>
<evidence type="ECO:0000313" key="11">
    <source>
        <dbReference type="EMBL" id="CDI86518.1"/>
    </source>
</evidence>
<evidence type="ECO:0000256" key="2">
    <source>
        <dbReference type="ARBA" id="ARBA00006375"/>
    </source>
</evidence>
<dbReference type="SUPFAM" id="SSF103506">
    <property type="entry name" value="Mitochondrial carrier"/>
    <property type="match status" value="1"/>
</dbReference>
<keyword evidence="6" id="KW-1133">Transmembrane helix</keyword>
<sequence length="278" mass="30113">MPLPQVGSGCEHQKGDANREAANEETDVQEVVVEHPAETIRRSDASDTPQPEGERAAAIYPRGAPFLITPTLSWEDRPKLTAGASGAAALLTCCALHPFDLIKTRMQVAAVTGGAIPLYNSTRSAITRIYKQEGLRGLWKGVGLTAAASSTSWTCFRYIFDRLGASFPGWREALHGTSSRTNEVTQRTSLDDVASGLVAGLLVTCLTHPLWLAKARMEMQAKETETFGWPKFRNSFSCVMSAARGGVRESYKGIGPALALAPHAAIQIAVYERLKRKQ</sequence>
<feature type="repeat" description="Solcar" evidence="8">
    <location>
        <begin position="77"/>
        <end position="166"/>
    </location>
</feature>
<organism evidence="11 12">
    <name type="scientific">Eimeria praecox</name>
    <dbReference type="NCBI Taxonomy" id="51316"/>
    <lineage>
        <taxon>Eukaryota</taxon>
        <taxon>Sar</taxon>
        <taxon>Alveolata</taxon>
        <taxon>Apicomplexa</taxon>
        <taxon>Conoidasida</taxon>
        <taxon>Coccidia</taxon>
        <taxon>Eucoccidiorida</taxon>
        <taxon>Eimeriorina</taxon>
        <taxon>Eimeriidae</taxon>
        <taxon>Eimeria</taxon>
    </lineage>
</organism>
<evidence type="ECO:0000256" key="6">
    <source>
        <dbReference type="ARBA" id="ARBA00022989"/>
    </source>
</evidence>
<dbReference type="GO" id="GO:0055085">
    <property type="term" value="P:transmembrane transport"/>
    <property type="evidence" value="ECO:0007669"/>
    <property type="project" value="InterPro"/>
</dbReference>
<dbReference type="InterPro" id="IPR044712">
    <property type="entry name" value="SLC25A32-like"/>
</dbReference>
<feature type="compositionally biased region" description="Basic and acidic residues" evidence="10">
    <location>
        <begin position="11"/>
        <end position="22"/>
    </location>
</feature>
<comment type="subcellular location">
    <subcellularLocation>
        <location evidence="1">Membrane</location>
        <topology evidence="1">Multi-pass membrane protein</topology>
    </subcellularLocation>
</comment>
<dbReference type="Proteomes" id="UP000018201">
    <property type="component" value="Unassembled WGS sequence"/>
</dbReference>
<evidence type="ECO:0000256" key="1">
    <source>
        <dbReference type="ARBA" id="ARBA00004141"/>
    </source>
</evidence>
<dbReference type="GO" id="GO:0006862">
    <property type="term" value="P:nucleotide transport"/>
    <property type="evidence" value="ECO:0007669"/>
    <property type="project" value="InterPro"/>
</dbReference>
<dbReference type="Pfam" id="PF00153">
    <property type="entry name" value="Mito_carr"/>
    <property type="match status" value="2"/>
</dbReference>
<protein>
    <submittedName>
        <fullName evidence="11">Mitochondrial carrier domain-containing protein, putative</fullName>
    </submittedName>
</protein>
<reference evidence="11" key="2">
    <citation type="submission" date="2013-10" db="EMBL/GenBank/DDBJ databases">
        <authorList>
            <person name="Aslett M."/>
        </authorList>
    </citation>
    <scope>NUCLEOTIDE SEQUENCE [LARGE SCALE GENOMIC DNA]</scope>
    <source>
        <strain evidence="11">Houghton</strain>
    </source>
</reference>
<dbReference type="InterPro" id="IPR023395">
    <property type="entry name" value="MCP_dom_sf"/>
</dbReference>
<evidence type="ECO:0000256" key="9">
    <source>
        <dbReference type="RuleBase" id="RU000488"/>
    </source>
</evidence>
<dbReference type="EMBL" id="HG695495">
    <property type="protein sequence ID" value="CDI86518.1"/>
    <property type="molecule type" value="Genomic_DNA"/>
</dbReference>
<evidence type="ECO:0000256" key="10">
    <source>
        <dbReference type="SAM" id="MobiDB-lite"/>
    </source>
</evidence>
<keyword evidence="7 8" id="KW-0472">Membrane</keyword>
<evidence type="ECO:0000256" key="5">
    <source>
        <dbReference type="ARBA" id="ARBA00022737"/>
    </source>
</evidence>
<keyword evidence="3 9" id="KW-0813">Transport</keyword>
<feature type="region of interest" description="Disordered" evidence="10">
    <location>
        <begin position="1"/>
        <end position="56"/>
    </location>
</feature>
<evidence type="ECO:0000256" key="4">
    <source>
        <dbReference type="ARBA" id="ARBA00022692"/>
    </source>
</evidence>
<keyword evidence="5" id="KW-0677">Repeat</keyword>
<keyword evidence="4 8" id="KW-0812">Transmembrane</keyword>
<dbReference type="PROSITE" id="PS50920">
    <property type="entry name" value="SOLCAR"/>
    <property type="match status" value="2"/>
</dbReference>
<dbReference type="InterPro" id="IPR018108">
    <property type="entry name" value="MCP_transmembrane"/>
</dbReference>
<dbReference type="GO" id="GO:0016020">
    <property type="term" value="C:membrane"/>
    <property type="evidence" value="ECO:0007669"/>
    <property type="project" value="UniProtKB-SubCell"/>
</dbReference>